<evidence type="ECO:0000313" key="2">
    <source>
        <dbReference type="Proteomes" id="UP000036356"/>
    </source>
</evidence>
<dbReference type="EMBL" id="LDZY01000008">
    <property type="protein sequence ID" value="KLU65414.1"/>
    <property type="molecule type" value="Genomic_DNA"/>
</dbReference>
<dbReference type="RefSeq" id="WP_047810389.1">
    <property type="nucleotide sequence ID" value="NZ_LDZY01000008.1"/>
</dbReference>
<keyword evidence="2" id="KW-1185">Reference proteome</keyword>
<name>A0A0J1FPI9_9FIRM</name>
<organism evidence="1 2">
    <name type="scientific">Desulfosporosinus acididurans</name>
    <dbReference type="NCBI Taxonomy" id="476652"/>
    <lineage>
        <taxon>Bacteria</taxon>
        <taxon>Bacillati</taxon>
        <taxon>Bacillota</taxon>
        <taxon>Clostridia</taxon>
        <taxon>Eubacteriales</taxon>
        <taxon>Desulfitobacteriaceae</taxon>
        <taxon>Desulfosporosinus</taxon>
    </lineage>
</organism>
<evidence type="ECO:0000313" key="1">
    <source>
        <dbReference type="EMBL" id="KLU65414.1"/>
    </source>
</evidence>
<dbReference type="Proteomes" id="UP000036356">
    <property type="component" value="Unassembled WGS sequence"/>
</dbReference>
<reference evidence="1 2" key="1">
    <citation type="submission" date="2015-06" db="EMBL/GenBank/DDBJ databases">
        <title>Draft genome of the moderately acidophilic sulfate reducer Candidatus Desulfosporosinus acididurans strain M1.</title>
        <authorList>
            <person name="Poehlein A."/>
            <person name="Petzsch P."/>
            <person name="Johnson B.D."/>
            <person name="Schloemann M."/>
            <person name="Daniel R."/>
            <person name="Muehling M."/>
        </authorList>
    </citation>
    <scope>NUCLEOTIDE SEQUENCE [LARGE SCALE GENOMIC DNA]</scope>
    <source>
        <strain evidence="1 2">M1</strain>
    </source>
</reference>
<sequence>MNRPENKLSSIAVHPEFRRVLLANPTCKTLRTIIEYQLLNQIFDCPEQSLTDEVCRLLPYWEQQACQGNELISTLVHYLSIYFPCLFTSNTLLKSNLQRIRILAETPGIFSFPPREIQENLIHFLQAADVLADLPQFEVISFSLDEIRPLAADLARFNLSRHSRRYIQNLFHPERCEAILSLLAYIAKDYPLLRICRQAYALMISLDDFAAWGNHPFCLRLVANHFWEYQARKS</sequence>
<accession>A0A0J1FPI9</accession>
<proteinExistence type="predicted"/>
<protein>
    <submittedName>
        <fullName evidence="1">Uncharacterized protein</fullName>
    </submittedName>
</protein>
<comment type="caution">
    <text evidence="1">The sequence shown here is derived from an EMBL/GenBank/DDBJ whole genome shotgun (WGS) entry which is preliminary data.</text>
</comment>
<gene>
    <name evidence="1" type="ORF">DEAC_c25510</name>
</gene>
<dbReference type="AlphaFoldDB" id="A0A0J1FPI9"/>
<dbReference type="PATRIC" id="fig|476652.3.peg.2665"/>